<feature type="compositionally biased region" description="Low complexity" evidence="1">
    <location>
        <begin position="292"/>
        <end position="303"/>
    </location>
</feature>
<name>J3NV85_GAET3</name>
<feature type="compositionally biased region" description="Low complexity" evidence="1">
    <location>
        <begin position="265"/>
        <end position="284"/>
    </location>
</feature>
<feature type="region of interest" description="Disordered" evidence="1">
    <location>
        <begin position="455"/>
        <end position="530"/>
    </location>
</feature>
<evidence type="ECO:0000313" key="4">
    <source>
        <dbReference type="Proteomes" id="UP000006039"/>
    </source>
</evidence>
<reference evidence="2" key="2">
    <citation type="submission" date="2010-07" db="EMBL/GenBank/DDBJ databases">
        <authorList>
            <consortium name="The Broad Institute Genome Sequencing Platform"/>
            <consortium name="Broad Institute Genome Sequencing Center for Infectious Disease"/>
            <person name="Ma L.-J."/>
            <person name="Dead R."/>
            <person name="Young S."/>
            <person name="Zeng Q."/>
            <person name="Koehrsen M."/>
            <person name="Alvarado L."/>
            <person name="Berlin A."/>
            <person name="Chapman S.B."/>
            <person name="Chen Z."/>
            <person name="Freedman E."/>
            <person name="Gellesch M."/>
            <person name="Goldberg J."/>
            <person name="Griggs A."/>
            <person name="Gujja S."/>
            <person name="Heilman E.R."/>
            <person name="Heiman D."/>
            <person name="Hepburn T."/>
            <person name="Howarth C."/>
            <person name="Jen D."/>
            <person name="Larson L."/>
            <person name="Mehta T."/>
            <person name="Neiman D."/>
            <person name="Pearson M."/>
            <person name="Roberts A."/>
            <person name="Saif S."/>
            <person name="Shea T."/>
            <person name="Shenoy N."/>
            <person name="Sisk P."/>
            <person name="Stolte C."/>
            <person name="Sykes S."/>
            <person name="Walk T."/>
            <person name="White J."/>
            <person name="Yandava C."/>
            <person name="Haas B."/>
            <person name="Nusbaum C."/>
            <person name="Birren B."/>
        </authorList>
    </citation>
    <scope>NUCLEOTIDE SEQUENCE</scope>
    <source>
        <strain evidence="2">R3-111a-1</strain>
    </source>
</reference>
<evidence type="ECO:0000313" key="2">
    <source>
        <dbReference type="EMBL" id="EJT75261.1"/>
    </source>
</evidence>
<dbReference type="EMBL" id="GL385397">
    <property type="protein sequence ID" value="EJT75261.1"/>
    <property type="molecule type" value="Genomic_DNA"/>
</dbReference>
<feature type="region of interest" description="Disordered" evidence="1">
    <location>
        <begin position="406"/>
        <end position="428"/>
    </location>
</feature>
<reference evidence="2" key="3">
    <citation type="submission" date="2010-09" db="EMBL/GenBank/DDBJ databases">
        <title>Annotation of Gaeumannomyces graminis var. tritici R3-111a-1.</title>
        <authorList>
            <consortium name="The Broad Institute Genome Sequencing Platform"/>
            <person name="Ma L.-J."/>
            <person name="Dead R."/>
            <person name="Young S.K."/>
            <person name="Zeng Q."/>
            <person name="Gargeya S."/>
            <person name="Fitzgerald M."/>
            <person name="Haas B."/>
            <person name="Abouelleil A."/>
            <person name="Alvarado L."/>
            <person name="Arachchi H.M."/>
            <person name="Berlin A."/>
            <person name="Brown A."/>
            <person name="Chapman S.B."/>
            <person name="Chen Z."/>
            <person name="Dunbar C."/>
            <person name="Freedman E."/>
            <person name="Gearin G."/>
            <person name="Gellesch M."/>
            <person name="Goldberg J."/>
            <person name="Griggs A."/>
            <person name="Gujja S."/>
            <person name="Heiman D."/>
            <person name="Howarth C."/>
            <person name="Larson L."/>
            <person name="Lui A."/>
            <person name="MacDonald P.J.P."/>
            <person name="Mehta T."/>
            <person name="Montmayeur A."/>
            <person name="Murphy C."/>
            <person name="Neiman D."/>
            <person name="Pearson M."/>
            <person name="Priest M."/>
            <person name="Roberts A."/>
            <person name="Saif S."/>
            <person name="Shea T."/>
            <person name="Shenoy N."/>
            <person name="Sisk P."/>
            <person name="Stolte C."/>
            <person name="Sykes S."/>
            <person name="Yandava C."/>
            <person name="Wortman J."/>
            <person name="Nusbaum C."/>
            <person name="Birren B."/>
        </authorList>
    </citation>
    <scope>NUCLEOTIDE SEQUENCE</scope>
    <source>
        <strain evidence="2">R3-111a-1</strain>
    </source>
</reference>
<reference evidence="4" key="1">
    <citation type="submission" date="2010-07" db="EMBL/GenBank/DDBJ databases">
        <title>The genome sequence of Gaeumannomyces graminis var. tritici strain R3-111a-1.</title>
        <authorList>
            <consortium name="The Broad Institute Genome Sequencing Platform"/>
            <person name="Ma L.-J."/>
            <person name="Dead R."/>
            <person name="Young S."/>
            <person name="Zeng Q."/>
            <person name="Koehrsen M."/>
            <person name="Alvarado L."/>
            <person name="Berlin A."/>
            <person name="Chapman S.B."/>
            <person name="Chen Z."/>
            <person name="Freedman E."/>
            <person name="Gellesch M."/>
            <person name="Goldberg J."/>
            <person name="Griggs A."/>
            <person name="Gujja S."/>
            <person name="Heilman E.R."/>
            <person name="Heiman D."/>
            <person name="Hepburn T."/>
            <person name="Howarth C."/>
            <person name="Jen D."/>
            <person name="Larson L."/>
            <person name="Mehta T."/>
            <person name="Neiman D."/>
            <person name="Pearson M."/>
            <person name="Roberts A."/>
            <person name="Saif S."/>
            <person name="Shea T."/>
            <person name="Shenoy N."/>
            <person name="Sisk P."/>
            <person name="Stolte C."/>
            <person name="Sykes S."/>
            <person name="Walk T."/>
            <person name="White J."/>
            <person name="Yandava C."/>
            <person name="Haas B."/>
            <person name="Nusbaum C."/>
            <person name="Birren B."/>
        </authorList>
    </citation>
    <scope>NUCLEOTIDE SEQUENCE [LARGE SCALE GENOMIC DNA]</scope>
    <source>
        <strain evidence="4">R3-111a-1</strain>
    </source>
</reference>
<evidence type="ECO:0000256" key="1">
    <source>
        <dbReference type="SAM" id="MobiDB-lite"/>
    </source>
</evidence>
<dbReference type="eggNOG" id="ENOG502S9CJ">
    <property type="taxonomic scope" value="Eukaryota"/>
</dbReference>
<dbReference type="VEuPathDB" id="FungiDB:GGTG_05198"/>
<reference evidence="3" key="4">
    <citation type="journal article" date="2015" name="G3 (Bethesda)">
        <title>Genome sequences of three phytopathogenic species of the Magnaporthaceae family of fungi.</title>
        <authorList>
            <person name="Okagaki L.H."/>
            <person name="Nunes C.C."/>
            <person name="Sailsbery J."/>
            <person name="Clay B."/>
            <person name="Brown D."/>
            <person name="John T."/>
            <person name="Oh Y."/>
            <person name="Young N."/>
            <person name="Fitzgerald M."/>
            <person name="Haas B.J."/>
            <person name="Zeng Q."/>
            <person name="Young S."/>
            <person name="Adiconis X."/>
            <person name="Fan L."/>
            <person name="Levin J.Z."/>
            <person name="Mitchell T.K."/>
            <person name="Okubara P.A."/>
            <person name="Farman M.L."/>
            <person name="Kohn L.M."/>
            <person name="Birren B."/>
            <person name="Ma L.-J."/>
            <person name="Dean R.A."/>
        </authorList>
    </citation>
    <scope>NUCLEOTIDE SEQUENCE</scope>
    <source>
        <strain evidence="3">R3-111a-1</strain>
    </source>
</reference>
<dbReference type="Proteomes" id="UP000006039">
    <property type="component" value="Unassembled WGS sequence"/>
</dbReference>
<feature type="region of interest" description="Disordered" evidence="1">
    <location>
        <begin position="343"/>
        <end position="364"/>
    </location>
</feature>
<feature type="compositionally biased region" description="Polar residues" evidence="1">
    <location>
        <begin position="472"/>
        <end position="487"/>
    </location>
</feature>
<dbReference type="GeneID" id="20345656"/>
<dbReference type="OrthoDB" id="5407653at2759"/>
<feature type="compositionally biased region" description="Low complexity" evidence="1">
    <location>
        <begin position="419"/>
        <end position="428"/>
    </location>
</feature>
<keyword evidence="4" id="KW-1185">Reference proteome</keyword>
<reference evidence="3" key="5">
    <citation type="submission" date="2018-04" db="UniProtKB">
        <authorList>
            <consortium name="EnsemblFungi"/>
        </authorList>
    </citation>
    <scope>IDENTIFICATION</scope>
    <source>
        <strain evidence="3">R3-111a-1</strain>
    </source>
</reference>
<dbReference type="AlphaFoldDB" id="J3NV85"/>
<organism evidence="2">
    <name type="scientific">Gaeumannomyces tritici (strain R3-111a-1)</name>
    <name type="common">Wheat and barley take-all root rot fungus</name>
    <name type="synonym">Gaeumannomyces graminis var. tritici</name>
    <dbReference type="NCBI Taxonomy" id="644352"/>
    <lineage>
        <taxon>Eukaryota</taxon>
        <taxon>Fungi</taxon>
        <taxon>Dikarya</taxon>
        <taxon>Ascomycota</taxon>
        <taxon>Pezizomycotina</taxon>
        <taxon>Sordariomycetes</taxon>
        <taxon>Sordariomycetidae</taxon>
        <taxon>Magnaporthales</taxon>
        <taxon>Magnaporthaceae</taxon>
        <taxon>Gaeumannomyces</taxon>
    </lineage>
</organism>
<protein>
    <submittedName>
        <fullName evidence="2 3">Uncharacterized protein</fullName>
    </submittedName>
</protein>
<feature type="region of interest" description="Disordered" evidence="1">
    <location>
        <begin position="179"/>
        <end position="219"/>
    </location>
</feature>
<dbReference type="STRING" id="644352.J3NV85"/>
<dbReference type="HOGENOM" id="CLU_014758_0_0_1"/>
<proteinExistence type="predicted"/>
<evidence type="ECO:0000313" key="3">
    <source>
        <dbReference type="EnsemblFungi" id="EJT75261"/>
    </source>
</evidence>
<feature type="region of interest" description="Disordered" evidence="1">
    <location>
        <begin position="265"/>
        <end position="304"/>
    </location>
</feature>
<sequence>MFGGYLGYGFAHAAPPPKQPQDIPPPTPVNLPSYCPHVADDDGGDGAQTSLTALLQTVIRPAEVTDRHFKALGVHVTPDAEIDVLIPDPAVVPDFAAWDELSFTQACDSNQSTRVRLNNGNMSPGVQAYHERIKELSTANEAAFMTVRRVHHAPGQPQVRLGNSYEFFRLLESCSTFWDDTSAPPESESEVANRDDPDGSGGNAVKPGAGYGRTGAGSSMPPEIRVNLLSAFIKLVAYDFGCNVAGSRVEPRLYLNLPTIPAPAPGEASATAPGSATTASSSPSEPGPPHAAAPDASSTTAPALTGRSSYFNSACQFVLRTPTTREAARAGIVEGPLAAVSARHTTSFSPRDESGSPPGSGDKESVMDMAREIVAALLTAQHRAREGRAERRVGLGTWWTTRRRWGGGEGGPIGREVDSNSATSTTTSTSFTSTAIPVRATSAVVTKPIATAAGIGAESAKPPTTPAEGNDPPSSTALLAPTPSNVMQVPERKGLASSSAAAGSKSPHHHPVPSLSTRGQRSKSRRTTLATYDNYRMVRPPSSSWDRKVRYSAIGRDPAADYDDVFVVSAVFHHVSILRVRVPQRLLRVLEGAPEEAGSGRSWGKLEVFRSRWFDFFVADDRIAAMKLIWVMMAYLMRKGDEADVKMDGA</sequence>
<dbReference type="EnsemblFungi" id="EJT75261">
    <property type="protein sequence ID" value="EJT75261"/>
    <property type="gene ID" value="GGTG_05198"/>
</dbReference>
<gene>
    <name evidence="3" type="primary">20345656</name>
    <name evidence="2" type="ORF">GGTG_05198</name>
</gene>
<accession>J3NV85</accession>
<feature type="compositionally biased region" description="Low complexity" evidence="1">
    <location>
        <begin position="496"/>
        <end position="505"/>
    </location>
</feature>
<dbReference type="RefSeq" id="XP_009221261.1">
    <property type="nucleotide sequence ID" value="XM_009222997.1"/>
</dbReference>